<dbReference type="EMBL" id="JAVRRA010008258">
    <property type="protein sequence ID" value="KAK5257266.1"/>
    <property type="molecule type" value="Genomic_DNA"/>
</dbReference>
<organism evidence="3 4">
    <name type="scientific">Cryomyces antarcticus</name>
    <dbReference type="NCBI Taxonomy" id="329879"/>
    <lineage>
        <taxon>Eukaryota</taxon>
        <taxon>Fungi</taxon>
        <taxon>Dikarya</taxon>
        <taxon>Ascomycota</taxon>
        <taxon>Pezizomycotina</taxon>
        <taxon>Dothideomycetes</taxon>
        <taxon>Dothideomycetes incertae sedis</taxon>
        <taxon>Cryomyces</taxon>
    </lineage>
</organism>
<comment type="caution">
    <text evidence="3">The sequence shown here is derived from an EMBL/GenBank/DDBJ whole genome shotgun (WGS) entry which is preliminary data.</text>
</comment>
<keyword evidence="4" id="KW-1185">Reference proteome</keyword>
<dbReference type="Proteomes" id="UP001357485">
    <property type="component" value="Unassembled WGS sequence"/>
</dbReference>
<keyword evidence="2" id="KW-0472">Membrane</keyword>
<keyword evidence="2" id="KW-1133">Transmembrane helix</keyword>
<proteinExistence type="predicted"/>
<feature type="region of interest" description="Disordered" evidence="1">
    <location>
        <begin position="114"/>
        <end position="170"/>
    </location>
</feature>
<evidence type="ECO:0000313" key="3">
    <source>
        <dbReference type="EMBL" id="KAK5257266.1"/>
    </source>
</evidence>
<gene>
    <name evidence="3" type="ORF">LTR16_001148</name>
</gene>
<protein>
    <submittedName>
        <fullName evidence="3">Uncharacterized protein</fullName>
    </submittedName>
</protein>
<feature type="transmembrane region" description="Helical" evidence="2">
    <location>
        <begin position="31"/>
        <end position="53"/>
    </location>
</feature>
<accession>A0ABR0LZH9</accession>
<evidence type="ECO:0000313" key="4">
    <source>
        <dbReference type="Proteomes" id="UP001357485"/>
    </source>
</evidence>
<reference evidence="3 4" key="1">
    <citation type="submission" date="2023-08" db="EMBL/GenBank/DDBJ databases">
        <title>Black Yeasts Isolated from many extreme environments.</title>
        <authorList>
            <person name="Coleine C."/>
            <person name="Stajich J.E."/>
            <person name="Selbmann L."/>
        </authorList>
    </citation>
    <scope>NUCLEOTIDE SEQUENCE [LARGE SCALE GENOMIC DNA]</scope>
    <source>
        <strain evidence="3 4">CCFEE 536</strain>
    </source>
</reference>
<name>A0ABR0LZH9_9PEZI</name>
<keyword evidence="2" id="KW-0812">Transmembrane</keyword>
<evidence type="ECO:0000256" key="1">
    <source>
        <dbReference type="SAM" id="MobiDB-lite"/>
    </source>
</evidence>
<sequence>MSSPLPQQQIVLITPVPTSQNQPSSLSTGGIVGIVIGAILAIALISTALLFYIRPLPSESYGMQSPDLPAYSRHVHEMYSPPLSESAGMHEIDSPPLKGYFAPRNQKHTRSISYELGTPGSIPKLPGSMPGAGWSPELAAEDSARRSSTRRTISPAPALPSPALPSLSRLSSAETMPAAVGRMSTAPVLPAPVHSRSASEVTIGLDIGVLQNQNIERNRHDETLRRLEGEIEGTDDHRDK</sequence>
<evidence type="ECO:0000256" key="2">
    <source>
        <dbReference type="SAM" id="Phobius"/>
    </source>
</evidence>